<feature type="compositionally biased region" description="Polar residues" evidence="5">
    <location>
        <begin position="933"/>
        <end position="966"/>
    </location>
</feature>
<evidence type="ECO:0000256" key="4">
    <source>
        <dbReference type="PROSITE-ProRule" id="PRU00322"/>
    </source>
</evidence>
<feature type="compositionally biased region" description="Gly residues" evidence="5">
    <location>
        <begin position="1766"/>
        <end position="1775"/>
    </location>
</feature>
<feature type="compositionally biased region" description="Polar residues" evidence="5">
    <location>
        <begin position="1298"/>
        <end position="1316"/>
    </location>
</feature>
<dbReference type="GO" id="GO:0008270">
    <property type="term" value="F:zinc ion binding"/>
    <property type="evidence" value="ECO:0007669"/>
    <property type="project" value="UniProtKB-KW"/>
</dbReference>
<feature type="compositionally biased region" description="Polar residues" evidence="5">
    <location>
        <begin position="673"/>
        <end position="685"/>
    </location>
</feature>
<feature type="compositionally biased region" description="Low complexity" evidence="5">
    <location>
        <begin position="1687"/>
        <end position="1699"/>
    </location>
</feature>
<feature type="region of interest" description="Disordered" evidence="5">
    <location>
        <begin position="1338"/>
        <end position="1451"/>
    </location>
</feature>
<dbReference type="OrthoDB" id="248320at2759"/>
<dbReference type="SUPFAM" id="SSF90209">
    <property type="entry name" value="Ran binding protein zinc finger-like"/>
    <property type="match status" value="2"/>
</dbReference>
<dbReference type="FunFam" id="4.10.1060.10:FF:000003">
    <property type="entry name" value="E3 SUMO-protein ligase RanBP2"/>
    <property type="match status" value="2"/>
</dbReference>
<keyword evidence="1" id="KW-0479">Metal-binding</keyword>
<feature type="domain" description="RanBP2-type" evidence="6">
    <location>
        <begin position="448"/>
        <end position="477"/>
    </location>
</feature>
<feature type="compositionally biased region" description="Low complexity" evidence="5">
    <location>
        <begin position="894"/>
        <end position="914"/>
    </location>
</feature>
<feature type="region of interest" description="Disordered" evidence="5">
    <location>
        <begin position="1264"/>
        <end position="1284"/>
    </location>
</feature>
<evidence type="ECO:0000256" key="2">
    <source>
        <dbReference type="ARBA" id="ARBA00022771"/>
    </source>
</evidence>
<feature type="region of interest" description="Disordered" evidence="5">
    <location>
        <begin position="179"/>
        <end position="226"/>
    </location>
</feature>
<dbReference type="InterPro" id="IPR036443">
    <property type="entry name" value="Znf_RanBP2_sf"/>
</dbReference>
<protein>
    <submittedName>
        <fullName evidence="7">Unnamed protein product</fullName>
    </submittedName>
</protein>
<dbReference type="SUPFAM" id="SSF47473">
    <property type="entry name" value="EF-hand"/>
    <property type="match status" value="1"/>
</dbReference>
<feature type="region of interest" description="Disordered" evidence="5">
    <location>
        <begin position="552"/>
        <end position="986"/>
    </location>
</feature>
<dbReference type="Gene3D" id="1.10.238.10">
    <property type="entry name" value="EF-hand"/>
    <property type="match status" value="2"/>
</dbReference>
<feature type="region of interest" description="Disordered" evidence="5">
    <location>
        <begin position="996"/>
        <end position="1015"/>
    </location>
</feature>
<dbReference type="PROSITE" id="PS01358">
    <property type="entry name" value="ZF_RANBP2_1"/>
    <property type="match status" value="2"/>
</dbReference>
<dbReference type="SMART" id="SM00547">
    <property type="entry name" value="ZnF_RBZ"/>
    <property type="match status" value="2"/>
</dbReference>
<feature type="compositionally biased region" description="Acidic residues" evidence="5">
    <location>
        <begin position="201"/>
        <end position="226"/>
    </location>
</feature>
<dbReference type="EMBL" id="BSXW01000798">
    <property type="protein sequence ID" value="GMF29824.1"/>
    <property type="molecule type" value="Genomic_DNA"/>
</dbReference>
<keyword evidence="3" id="KW-0862">Zinc</keyword>
<evidence type="ECO:0000256" key="1">
    <source>
        <dbReference type="ARBA" id="ARBA00022723"/>
    </source>
</evidence>
<evidence type="ECO:0000313" key="8">
    <source>
        <dbReference type="Proteomes" id="UP001165083"/>
    </source>
</evidence>
<gene>
    <name evidence="7" type="ORF">Plil01_001268500</name>
</gene>
<dbReference type="InterPro" id="IPR011992">
    <property type="entry name" value="EF-hand-dom_pair"/>
</dbReference>
<dbReference type="PANTHER" id="PTHR39666:SF1">
    <property type="entry name" value="NUCLEAR PORE COMPLEX NUP2_50_61 DOMAIN-CONTAINING PROTEIN"/>
    <property type="match status" value="1"/>
</dbReference>
<feature type="compositionally biased region" description="Low complexity" evidence="5">
    <location>
        <begin position="1273"/>
        <end position="1283"/>
    </location>
</feature>
<comment type="caution">
    <text evidence="7">The sequence shown here is derived from an EMBL/GenBank/DDBJ whole genome shotgun (WGS) entry which is preliminary data.</text>
</comment>
<dbReference type="InterPro" id="IPR001876">
    <property type="entry name" value="Znf_RanBP2"/>
</dbReference>
<dbReference type="Proteomes" id="UP001165083">
    <property type="component" value="Unassembled WGS sequence"/>
</dbReference>
<feature type="compositionally biased region" description="Low complexity" evidence="5">
    <location>
        <begin position="578"/>
        <end position="602"/>
    </location>
</feature>
<feature type="compositionally biased region" description="Low complexity" evidence="5">
    <location>
        <begin position="1372"/>
        <end position="1400"/>
    </location>
</feature>
<feature type="region of interest" description="Disordered" evidence="5">
    <location>
        <begin position="1739"/>
        <end position="1791"/>
    </location>
</feature>
<accession>A0A9W6X4C6</accession>
<dbReference type="Gene3D" id="4.10.1060.10">
    <property type="entry name" value="Zinc finger, RanBP2-type"/>
    <property type="match status" value="2"/>
</dbReference>
<proteinExistence type="predicted"/>
<feature type="compositionally biased region" description="Acidic residues" evidence="5">
    <location>
        <begin position="319"/>
        <end position="341"/>
    </location>
</feature>
<evidence type="ECO:0000256" key="5">
    <source>
        <dbReference type="SAM" id="MobiDB-lite"/>
    </source>
</evidence>
<name>A0A9W6X4C6_9STRA</name>
<feature type="region of interest" description="Disordered" evidence="5">
    <location>
        <begin position="298"/>
        <end position="347"/>
    </location>
</feature>
<feature type="region of interest" description="Disordered" evidence="5">
    <location>
        <begin position="1531"/>
        <end position="1585"/>
    </location>
</feature>
<evidence type="ECO:0000256" key="3">
    <source>
        <dbReference type="ARBA" id="ARBA00022833"/>
    </source>
</evidence>
<keyword evidence="8" id="KW-1185">Reference proteome</keyword>
<feature type="compositionally biased region" description="Polar residues" evidence="5">
    <location>
        <begin position="694"/>
        <end position="706"/>
    </location>
</feature>
<dbReference type="Pfam" id="PF00641">
    <property type="entry name" value="Zn_ribbon_RanBP"/>
    <property type="match status" value="2"/>
</dbReference>
<dbReference type="PANTHER" id="PTHR39666">
    <property type="entry name" value="RANBP2-TYPE DOMAIN-CONTAINING PROTEIN"/>
    <property type="match status" value="1"/>
</dbReference>
<organism evidence="7 8">
    <name type="scientific">Phytophthora lilii</name>
    <dbReference type="NCBI Taxonomy" id="2077276"/>
    <lineage>
        <taxon>Eukaryota</taxon>
        <taxon>Sar</taxon>
        <taxon>Stramenopiles</taxon>
        <taxon>Oomycota</taxon>
        <taxon>Peronosporomycetes</taxon>
        <taxon>Peronosporales</taxon>
        <taxon>Peronosporaceae</taxon>
        <taxon>Phytophthora</taxon>
    </lineage>
</organism>
<feature type="region of interest" description="Disordered" evidence="5">
    <location>
        <begin position="1687"/>
        <end position="1708"/>
    </location>
</feature>
<feature type="compositionally biased region" description="Polar residues" evidence="5">
    <location>
        <begin position="568"/>
        <end position="577"/>
    </location>
</feature>
<feature type="compositionally biased region" description="Low complexity" evidence="5">
    <location>
        <begin position="552"/>
        <end position="567"/>
    </location>
</feature>
<feature type="compositionally biased region" description="Polar residues" evidence="5">
    <location>
        <begin position="1561"/>
        <end position="1585"/>
    </location>
</feature>
<keyword evidence="2 4" id="KW-0863">Zinc-finger</keyword>
<feature type="compositionally biased region" description="Basic and acidic residues" evidence="5">
    <location>
        <begin position="967"/>
        <end position="986"/>
    </location>
</feature>
<dbReference type="PROSITE" id="PS50199">
    <property type="entry name" value="ZF_RANBP2_2"/>
    <property type="match status" value="2"/>
</dbReference>
<feature type="region of interest" description="Disordered" evidence="5">
    <location>
        <begin position="1457"/>
        <end position="1476"/>
    </location>
</feature>
<feature type="compositionally biased region" description="Low complexity" evidence="5">
    <location>
        <begin position="1755"/>
        <end position="1765"/>
    </location>
</feature>
<dbReference type="PRINTS" id="PR01217">
    <property type="entry name" value="PRICHEXTENSN"/>
</dbReference>
<feature type="region of interest" description="Disordered" evidence="5">
    <location>
        <begin position="1298"/>
        <end position="1318"/>
    </location>
</feature>
<sequence>MKSKEEIAAAFSKFTAKEGSWKCAVCMVSNSPDAAKCSACETPNPAAPKVVAPVTAASATSAGSIGSGGFSFPVATGNATKTSSFSFGATPDANTDSSDASKSTGFSFGGAAATTGFSFPSSTSTSGSGFSFPTSTQPTTGFNFGASTSFASQAASSDVIASVGVDGGSSAESFSKVAVAEDASQTKVTPSKKKISHEYGQNDENEFAEFSEEESDEEEDRKDEEEYARKAFRSIASDGANYIYTEQYPKLFKTLGSTYSEEERASTLQRLQKDGKVYEDDFIPWYVDWLFSNGDYESDQEPSKTVLSPKKTISHEYGQNDENEFAESDGESSDEEEERKEEEDKARTTFRSIAADGTNFIASEQFPKLFKALGSTYSEEEHASTLESLEKDGKVYEADFVSWYVNWIFGDDSDSDEDEEASPSAVTKPAEMKSKEEIAAAFSKFTAKEGSWKCAVCMVSNSPDAAKCSACETPNPAAPKVVAPVTAASATSAGSIGSGGFSFPVATGNATKTSSFSFGATPDANTDSSDASKSTGFSFGGAAATTGFSFPSSTSTSGSGFSFPTSTQPTTGFNFGVSTSSAAPAAKSSPSGSTSGYPPDTTSKPKLPAFGAASGGYPPDTTSKPKPPAFGAASSGYPPDTTSKFKPPTFGAASSGYPPDTTSKPKPPAFGGASSSGYPPDTTSKPKPPAFGGASSSGYPPDTTSKPKPPAFGAANSGYPPDTTSKPKPPAFGAANSGYPPDTTSKPKPPAFGAANSGYPPDTTSKPKPPPFGAASSGYPPDTTSKPKPPAFGAANSGYPPDTISKPKPPAFGGAGGYPPDTTSKPKPPAFGAASSGYPPDTTSKPKPPAFGAASSGYPPDTTSNPQPPAFGGASGYPPDTTSKPKPPAFGQATTSERTTSTFGFGSFGKSLFGAAEKGPDTSSSPFGVIPQAKSTSAFSFGSADTSEAKETVQNTKATRPSFSFSTEKRDTSDDSPKTQRTLKFDDATLSDAKVTSISAAPQRPTSVRVSKGTPSSRMEGQLWKLIIDFDKSLRRVDQSSKAIFSKDPDFSKKLLMQMDKLRTQISSLCDGINNLDESRDQIEKDVLFVIGSDGDVHEQLEYSREILKSFNDEALKRTLEEQPLDQRSKETWESLKEKLGEVGKCCLELDSHLSSSKVGADGSSAVSSVHLFRVLKQTYDTSKMQYNRACKLAEQMEKLSWRGEQMRQSNGVSGISSVETETHSMATKEDIVQVILETEQRSQDVRRNFLSLCNNVVTPRDVFSTPRRKLAPSTPSNSSTSPLRIKACSKLMPKTQLSVASPMSSAKQSSRSVSFKETPVKSGSKLFSLAEAMAPKEEPAKLVKTPQPAKPSVGVGKAPQRPSLGAPASETKPASTNSSTAAKANVFSFPKPSTTSTSSFGASAVKDDDKSTASATSSFNGFGVNSPAVKPKPKTDAKPTSAFSLGGKDAPASSFTFSFSSKDPKSAAQPPAPSSHTVDYKALLEKFYKVHNPSKSGSVIDKALVTYKGREEDLFTRLFTMYVPDSTPEDVKKYLSGGPVPPKTESAAGASRSPLPAGSASKSPFSGFGSSATTQKDTVSKSSPFGVSPTPSAFSLGPAANISSGFGSGFGAANFSTTPSTATASPFGKPAVDYRQKLVEFYQKHNPDKLSSVDATLQKYKGNEEKLFQNLAVKYKVNDGTGGVSVPPASPAVQPAKPNAAASPFGQPGAFSAPSASGGATFGSASSVGFGAAKPTPGASPFGAPKPAPAASPFGATSQTSSGFGSAGGSGFGGFQSTTPTTPAFGAPSPFGTATNGFGGAAGGVNYREKLTAFYQQHNPAKLSSVDATLEKYKGREDHLFSMLEQKYVNKQPAAGGFSIPSTTTFGGGSGFGAPSALGAASAAPAFGAASSLGGAAQPAFGAASSGSGFGMASRMGGGSGFGSAASSGEATGSGFSAFGSHTPTFGGAAQQSGGFGASANSGGFSSGFGSGAATGGFGQSSSFTSPSFTQMR</sequence>
<feature type="domain" description="RanBP2-type" evidence="6">
    <location>
        <begin position="17"/>
        <end position="46"/>
    </location>
</feature>
<reference evidence="7" key="1">
    <citation type="submission" date="2023-04" db="EMBL/GenBank/DDBJ databases">
        <title>Phytophthora lilii NBRC 32176.</title>
        <authorList>
            <person name="Ichikawa N."/>
            <person name="Sato H."/>
            <person name="Tonouchi N."/>
        </authorList>
    </citation>
    <scope>NUCLEOTIDE SEQUENCE</scope>
    <source>
        <strain evidence="7">NBRC 32176</strain>
    </source>
</reference>
<evidence type="ECO:0000259" key="6">
    <source>
        <dbReference type="PROSITE" id="PS50199"/>
    </source>
</evidence>
<evidence type="ECO:0000313" key="7">
    <source>
        <dbReference type="EMBL" id="GMF29824.1"/>
    </source>
</evidence>
<feature type="compositionally biased region" description="Low complexity" evidence="5">
    <location>
        <begin position="1457"/>
        <end position="1470"/>
    </location>
</feature>